<reference evidence="1" key="1">
    <citation type="submission" date="2013-03" db="EMBL/GenBank/DDBJ databases">
        <title>Draft genome sequence of the hydrogen-ethanol-producing anaerobic alkalithermophilic Caloramator celere.</title>
        <authorList>
            <person name="Ciranna A."/>
            <person name="Larjo A."/>
            <person name="Kivisto A."/>
            <person name="Santala V."/>
            <person name="Roos C."/>
            <person name="Karp M."/>
        </authorList>
    </citation>
    <scope>NUCLEOTIDE SEQUENCE [LARGE SCALE GENOMIC DNA]</scope>
    <source>
        <strain evidence="1">DSM 8682</strain>
    </source>
</reference>
<accession>R7RS63</accession>
<dbReference type="EMBL" id="CAVN010000095">
    <property type="protein sequence ID" value="CDF58231.1"/>
    <property type="molecule type" value="Genomic_DNA"/>
</dbReference>
<dbReference type="HOGENOM" id="CLU_1854275_0_0_9"/>
<dbReference type="Proteomes" id="UP000014923">
    <property type="component" value="Unassembled WGS sequence"/>
</dbReference>
<sequence length="138" mass="15977">MMLSFSIISLNIEIFNHFYLQQTVDLVIADLQEAKMLAINNGIYDINVYFTQDSSQKDYDGYIVYRSDGKVIKNRKLNHYFSISRIKSTIPIEGKIIFKTNGSVSPHACTVAIYDKKRGLYRYITLTIGYTRIMEVIK</sequence>
<evidence type="ECO:0000313" key="1">
    <source>
        <dbReference type="EMBL" id="CDF58231.1"/>
    </source>
</evidence>
<name>R7RS63_9CLOT</name>
<evidence type="ECO:0000313" key="2">
    <source>
        <dbReference type="Proteomes" id="UP000014923"/>
    </source>
</evidence>
<protein>
    <submittedName>
        <fullName evidence="1">Stage 0 sporulation two-component response regulator (Spo0A)</fullName>
    </submittedName>
</protein>
<dbReference type="RefSeq" id="WP_018662120.1">
    <property type="nucleotide sequence ID" value="NZ_HF952018.1"/>
</dbReference>
<dbReference type="OrthoDB" id="1955385at2"/>
<comment type="caution">
    <text evidence="1">The sequence shown here is derived from an EMBL/GenBank/DDBJ whole genome shotgun (WGS) entry which is preliminary data.</text>
</comment>
<proteinExistence type="predicted"/>
<dbReference type="AlphaFoldDB" id="R7RS63"/>
<dbReference type="eggNOG" id="ENOG50341W0">
    <property type="taxonomic scope" value="Bacteria"/>
</dbReference>
<gene>
    <name evidence="1" type="ORF">TCEL_00277</name>
</gene>
<keyword evidence="2" id="KW-1185">Reference proteome</keyword>
<organism evidence="1 2">
    <name type="scientific">Thermobrachium celere DSM 8682</name>
    <dbReference type="NCBI Taxonomy" id="941824"/>
    <lineage>
        <taxon>Bacteria</taxon>
        <taxon>Bacillati</taxon>
        <taxon>Bacillota</taxon>
        <taxon>Clostridia</taxon>
        <taxon>Eubacteriales</taxon>
        <taxon>Clostridiaceae</taxon>
        <taxon>Thermobrachium</taxon>
    </lineage>
</organism>